<keyword evidence="8" id="KW-1185">Reference proteome</keyword>
<dbReference type="SMART" id="SM00432">
    <property type="entry name" value="MADS"/>
    <property type="match status" value="1"/>
</dbReference>
<name>A0A8X7TQY3_BRACI</name>
<dbReference type="CDD" id="cd00120">
    <property type="entry name" value="MADS"/>
    <property type="match status" value="1"/>
</dbReference>
<reference evidence="7 8" key="1">
    <citation type="submission" date="2020-02" db="EMBL/GenBank/DDBJ databases">
        <authorList>
            <person name="Ma Q."/>
            <person name="Huang Y."/>
            <person name="Song X."/>
            <person name="Pei D."/>
        </authorList>
    </citation>
    <scope>NUCLEOTIDE SEQUENCE [LARGE SCALE GENOMIC DNA]</scope>
    <source>
        <strain evidence="7">Sxm20200214</strain>
        <tissue evidence="7">Leaf</tissue>
    </source>
</reference>
<dbReference type="SUPFAM" id="SSF55455">
    <property type="entry name" value="SRF-like"/>
    <property type="match status" value="1"/>
</dbReference>
<feature type="domain" description="MADS-box" evidence="6">
    <location>
        <begin position="27"/>
        <end position="83"/>
    </location>
</feature>
<dbReference type="OrthoDB" id="1896642at2759"/>
<dbReference type="AlphaFoldDB" id="A0A8X7TQY3"/>
<evidence type="ECO:0000313" key="8">
    <source>
        <dbReference type="Proteomes" id="UP000886595"/>
    </source>
</evidence>
<dbReference type="GO" id="GO:0000978">
    <property type="term" value="F:RNA polymerase II cis-regulatory region sequence-specific DNA binding"/>
    <property type="evidence" value="ECO:0007669"/>
    <property type="project" value="TreeGrafter"/>
</dbReference>
<keyword evidence="3" id="KW-0238">DNA-binding</keyword>
<evidence type="ECO:0000256" key="5">
    <source>
        <dbReference type="ARBA" id="ARBA00023242"/>
    </source>
</evidence>
<dbReference type="Proteomes" id="UP000886595">
    <property type="component" value="Unassembled WGS sequence"/>
</dbReference>
<dbReference type="PANTHER" id="PTHR11945">
    <property type="entry name" value="MADS BOX PROTEIN"/>
    <property type="match status" value="1"/>
</dbReference>
<keyword evidence="5" id="KW-0539">Nucleus</keyword>
<evidence type="ECO:0000313" key="7">
    <source>
        <dbReference type="EMBL" id="KAG2250649.1"/>
    </source>
</evidence>
<protein>
    <recommendedName>
        <fullName evidence="6">MADS-box domain-containing protein</fullName>
    </recommendedName>
</protein>
<dbReference type="Gene3D" id="3.40.1810.10">
    <property type="entry name" value="Transcription factor, MADS-box"/>
    <property type="match status" value="1"/>
</dbReference>
<dbReference type="Pfam" id="PF00319">
    <property type="entry name" value="SRF-TF"/>
    <property type="match status" value="1"/>
</dbReference>
<dbReference type="InterPro" id="IPR002100">
    <property type="entry name" value="TF_MADSbox"/>
</dbReference>
<accession>A0A8X7TQY3</accession>
<dbReference type="InterPro" id="IPR036879">
    <property type="entry name" value="TF_MADSbox_sf"/>
</dbReference>
<dbReference type="GO" id="GO:0000981">
    <property type="term" value="F:DNA-binding transcription factor activity, RNA polymerase II-specific"/>
    <property type="evidence" value="ECO:0007669"/>
    <property type="project" value="TreeGrafter"/>
</dbReference>
<dbReference type="GO" id="GO:0046983">
    <property type="term" value="F:protein dimerization activity"/>
    <property type="evidence" value="ECO:0007669"/>
    <property type="project" value="InterPro"/>
</dbReference>
<dbReference type="PRINTS" id="PR00404">
    <property type="entry name" value="MADSDOMAIN"/>
</dbReference>
<dbReference type="PANTHER" id="PTHR11945:SF512">
    <property type="entry name" value="GENOME ASSEMBLY, CHROMOSOME: A07"/>
    <property type="match status" value="1"/>
</dbReference>
<dbReference type="PROSITE" id="PS50066">
    <property type="entry name" value="MADS_BOX_2"/>
    <property type="match status" value="1"/>
</dbReference>
<dbReference type="EMBL" id="JAAMPC010000016">
    <property type="protein sequence ID" value="KAG2250649.1"/>
    <property type="molecule type" value="Genomic_DNA"/>
</dbReference>
<evidence type="ECO:0000256" key="4">
    <source>
        <dbReference type="ARBA" id="ARBA00023163"/>
    </source>
</evidence>
<gene>
    <name evidence="7" type="ORF">Bca52824_080785</name>
</gene>
<proteinExistence type="predicted"/>
<dbReference type="GO" id="GO:0005634">
    <property type="term" value="C:nucleus"/>
    <property type="evidence" value="ECO:0007669"/>
    <property type="project" value="UniProtKB-SubCell"/>
</dbReference>
<comment type="caution">
    <text evidence="7">The sequence shown here is derived from an EMBL/GenBank/DDBJ whole genome shotgun (WGS) entry which is preliminary data.</text>
</comment>
<keyword evidence="2" id="KW-0805">Transcription regulation</keyword>
<evidence type="ECO:0000256" key="2">
    <source>
        <dbReference type="ARBA" id="ARBA00023015"/>
    </source>
</evidence>
<evidence type="ECO:0000256" key="3">
    <source>
        <dbReference type="ARBA" id="ARBA00023125"/>
    </source>
</evidence>
<comment type="subcellular location">
    <subcellularLocation>
        <location evidence="1">Nucleus</location>
    </subcellularLocation>
</comment>
<evidence type="ECO:0000256" key="1">
    <source>
        <dbReference type="ARBA" id="ARBA00004123"/>
    </source>
</evidence>
<organism evidence="7 8">
    <name type="scientific">Brassica carinata</name>
    <name type="common">Ethiopian mustard</name>
    <name type="synonym">Abyssinian cabbage</name>
    <dbReference type="NCBI Taxonomy" id="52824"/>
    <lineage>
        <taxon>Eukaryota</taxon>
        <taxon>Viridiplantae</taxon>
        <taxon>Streptophyta</taxon>
        <taxon>Embryophyta</taxon>
        <taxon>Tracheophyta</taxon>
        <taxon>Spermatophyta</taxon>
        <taxon>Magnoliopsida</taxon>
        <taxon>eudicotyledons</taxon>
        <taxon>Gunneridae</taxon>
        <taxon>Pentapetalae</taxon>
        <taxon>rosids</taxon>
        <taxon>malvids</taxon>
        <taxon>Brassicales</taxon>
        <taxon>Brassicaceae</taxon>
        <taxon>Brassiceae</taxon>
        <taxon>Brassica</taxon>
    </lineage>
</organism>
<evidence type="ECO:0000259" key="6">
    <source>
        <dbReference type="PROSITE" id="PS50066"/>
    </source>
</evidence>
<sequence>MEDGETTPTTCLHATEPRPMKNPKLMKIKIKEIKEENRRQVTFSKRRTGLFKKVAELSVLCGTQIAIIKFLRCDRIYSFGNKKSTCFGDDVATERVEDNGFMWWMRAVESVPKEDMEEYMKGLSGLRDNLWTRIYELGGDPTMQINAQAFPSRMALVYWEMMDENLAIRYDQDEAVNGCICGLCGDSVSVSKP</sequence>
<keyword evidence="4" id="KW-0804">Transcription</keyword>